<sequence length="90" mass="10083">MIVDPINMASNSSLADIMTALKCALCQNYLSVPPIVLISTDGEQQNADGAMWLKKTQVHVRNKKLEDVLKFVKFPCIYEKCKEKIRLGQG</sequence>
<dbReference type="EMBL" id="JANEYF010004534">
    <property type="protein sequence ID" value="KAJ8930829.1"/>
    <property type="molecule type" value="Genomic_DNA"/>
</dbReference>
<proteinExistence type="predicted"/>
<dbReference type="Proteomes" id="UP001162156">
    <property type="component" value="Unassembled WGS sequence"/>
</dbReference>
<comment type="caution">
    <text evidence="1">The sequence shown here is derived from an EMBL/GenBank/DDBJ whole genome shotgun (WGS) entry which is preliminary data.</text>
</comment>
<reference evidence="1" key="1">
    <citation type="journal article" date="2023" name="Insect Mol. Biol.">
        <title>Genome sequencing provides insights into the evolution of gene families encoding plant cell wall-degrading enzymes in longhorned beetles.</title>
        <authorList>
            <person name="Shin N.R."/>
            <person name="Okamura Y."/>
            <person name="Kirsch R."/>
            <person name="Pauchet Y."/>
        </authorList>
    </citation>
    <scope>NUCLEOTIDE SEQUENCE</scope>
    <source>
        <strain evidence="1">RBIC_L_NR</strain>
    </source>
</reference>
<organism evidence="1 2">
    <name type="scientific">Rhamnusium bicolor</name>
    <dbReference type="NCBI Taxonomy" id="1586634"/>
    <lineage>
        <taxon>Eukaryota</taxon>
        <taxon>Metazoa</taxon>
        <taxon>Ecdysozoa</taxon>
        <taxon>Arthropoda</taxon>
        <taxon>Hexapoda</taxon>
        <taxon>Insecta</taxon>
        <taxon>Pterygota</taxon>
        <taxon>Neoptera</taxon>
        <taxon>Endopterygota</taxon>
        <taxon>Coleoptera</taxon>
        <taxon>Polyphaga</taxon>
        <taxon>Cucujiformia</taxon>
        <taxon>Chrysomeloidea</taxon>
        <taxon>Cerambycidae</taxon>
        <taxon>Lepturinae</taxon>
        <taxon>Rhagiini</taxon>
        <taxon>Rhamnusium</taxon>
    </lineage>
</organism>
<keyword evidence="2" id="KW-1185">Reference proteome</keyword>
<protein>
    <submittedName>
        <fullName evidence="1">Uncharacterized protein</fullName>
    </submittedName>
</protein>
<accession>A0AAV8WWJ4</accession>
<dbReference type="AlphaFoldDB" id="A0AAV8WWJ4"/>
<name>A0AAV8WWJ4_9CUCU</name>
<evidence type="ECO:0000313" key="2">
    <source>
        <dbReference type="Proteomes" id="UP001162156"/>
    </source>
</evidence>
<gene>
    <name evidence="1" type="ORF">NQ314_016335</name>
</gene>
<evidence type="ECO:0000313" key="1">
    <source>
        <dbReference type="EMBL" id="KAJ8930829.1"/>
    </source>
</evidence>